<reference evidence="7 8" key="1">
    <citation type="submission" date="2018-08" db="EMBL/GenBank/DDBJ databases">
        <title>Chitinophagaceae sp. K23C18032701, a novel bacterium isolated from forest soil.</title>
        <authorList>
            <person name="Wang C."/>
        </authorList>
    </citation>
    <scope>NUCLEOTIDE SEQUENCE [LARGE SCALE GENOMIC DNA]</scope>
    <source>
        <strain evidence="7 8">K23C18032701</strain>
    </source>
</reference>
<protein>
    <recommendedName>
        <fullName evidence="6">Bacterial surface antigen (D15) domain-containing protein</fullName>
    </recommendedName>
</protein>
<evidence type="ECO:0000313" key="8">
    <source>
        <dbReference type="Proteomes" id="UP000261284"/>
    </source>
</evidence>
<evidence type="ECO:0000259" key="6">
    <source>
        <dbReference type="Pfam" id="PF01103"/>
    </source>
</evidence>
<accession>A0A3E1NF02</accession>
<evidence type="ECO:0000256" key="4">
    <source>
        <dbReference type="ARBA" id="ARBA00023136"/>
    </source>
</evidence>
<dbReference type="PANTHER" id="PTHR12815:SF47">
    <property type="entry name" value="TRANSLOCATION AND ASSEMBLY MODULE SUBUNIT TAMA"/>
    <property type="match status" value="1"/>
</dbReference>
<proteinExistence type="predicted"/>
<dbReference type="Proteomes" id="UP000261284">
    <property type="component" value="Unassembled WGS sequence"/>
</dbReference>
<evidence type="ECO:0000256" key="3">
    <source>
        <dbReference type="ARBA" id="ARBA00022729"/>
    </source>
</evidence>
<dbReference type="EMBL" id="QTJU01000008">
    <property type="protein sequence ID" value="RFM26565.1"/>
    <property type="molecule type" value="Genomic_DNA"/>
</dbReference>
<gene>
    <name evidence="7" type="ORF">DXN05_18480</name>
</gene>
<evidence type="ECO:0000256" key="1">
    <source>
        <dbReference type="ARBA" id="ARBA00004370"/>
    </source>
</evidence>
<dbReference type="PROSITE" id="PS51257">
    <property type="entry name" value="PROKAR_LIPOPROTEIN"/>
    <property type="match status" value="1"/>
</dbReference>
<dbReference type="AlphaFoldDB" id="A0A3E1NF02"/>
<sequence>MKKGYYIYCCLILLVVAAGCSTTKHVPDGDALYMGADVKLKGVNDSVKYDKKALRSELAGLVRPAPNKSFLGIKFKLLFYNWGGFVRRKLGEEPVLLSSVNVQKNSDVLQNRMENRGYFRSELSFDTTVKKKKGRITYNVTVYPQYVINSIKYPADSSDISKAIARQRRRALTRVGKPYDLDNIKNEYARIDERLKERGFYFFSPNYLLYDVDSSIGNHRLDMTLKIKPGTPVNATKIYRINDVLVYADYNLSADTTARRARQRAVKYDYYYIYDPHRKFNPKVFSRALIFKPGDPYNRKAHNLSLNRLVSLGVYRFVKARFQPVDTPGVYKLNTFYYLTPAPKKSLRFEVSGLTKSNNANGTDLTLSWRNRNFFKGAELFTASLYGGFEKQYAGQQKKINISRVGVDLNLLMPRVVGPVQFKTNGGFVPQTRINAGYELYNRTDQYTLSSAKASFGYIWRETITKEHQLNLISINYVKPTKIDSAFQKGLDTNITLARSIERQFIIGSNYNFNINTQAAPNRNRNNYYFNANVDLSGNVLGLLTGANVKAGKEKNIFGTPFSEYSRLEFDFRHYLRIGSRRSDNTLASRVLVGAGWSYGNSIALPFVKSFFAGGVNDIRAFRARSLGPGNYYGGNAAVVGYLPDQPGDIKILMSTELRARLISVLYGAVFADAGNIWLTHDDPTRPGGKFSSDFLDQFAVGTGVGLRVDIKFFVIRFDAAFPIRKPFVTTGSKWVINQVNFGDADWRKQNLVYNLAIGYPF</sequence>
<name>A0A3E1NF02_9BACT</name>
<organism evidence="7 8">
    <name type="scientific">Deminuibacter soli</name>
    <dbReference type="NCBI Taxonomy" id="2291815"/>
    <lineage>
        <taxon>Bacteria</taxon>
        <taxon>Pseudomonadati</taxon>
        <taxon>Bacteroidota</taxon>
        <taxon>Chitinophagia</taxon>
        <taxon>Chitinophagales</taxon>
        <taxon>Chitinophagaceae</taxon>
        <taxon>Deminuibacter</taxon>
    </lineage>
</organism>
<keyword evidence="8" id="KW-1185">Reference proteome</keyword>
<dbReference type="Gene3D" id="3.10.20.310">
    <property type="entry name" value="membrane protein fhac"/>
    <property type="match status" value="1"/>
</dbReference>
<dbReference type="Gene3D" id="2.40.160.50">
    <property type="entry name" value="membrane protein fhac: a member of the omp85/tpsb transporter family"/>
    <property type="match status" value="1"/>
</dbReference>
<dbReference type="Pfam" id="PF01103">
    <property type="entry name" value="Omp85"/>
    <property type="match status" value="1"/>
</dbReference>
<feature type="domain" description="Bacterial surface antigen (D15)" evidence="6">
    <location>
        <begin position="360"/>
        <end position="727"/>
    </location>
</feature>
<dbReference type="InterPro" id="IPR039910">
    <property type="entry name" value="D15-like"/>
</dbReference>
<comment type="caution">
    <text evidence="7">The sequence shown here is derived from an EMBL/GenBank/DDBJ whole genome shotgun (WGS) entry which is preliminary data.</text>
</comment>
<dbReference type="PANTHER" id="PTHR12815">
    <property type="entry name" value="SORTING AND ASSEMBLY MACHINERY SAMM50 PROTEIN FAMILY MEMBER"/>
    <property type="match status" value="1"/>
</dbReference>
<dbReference type="GO" id="GO:0019867">
    <property type="term" value="C:outer membrane"/>
    <property type="evidence" value="ECO:0007669"/>
    <property type="project" value="InterPro"/>
</dbReference>
<evidence type="ECO:0000313" key="7">
    <source>
        <dbReference type="EMBL" id="RFM26565.1"/>
    </source>
</evidence>
<dbReference type="InterPro" id="IPR000184">
    <property type="entry name" value="Bac_surfAg_D15"/>
</dbReference>
<keyword evidence="2" id="KW-0812">Transmembrane</keyword>
<evidence type="ECO:0000256" key="5">
    <source>
        <dbReference type="ARBA" id="ARBA00023237"/>
    </source>
</evidence>
<keyword evidence="4" id="KW-0472">Membrane</keyword>
<keyword evidence="5" id="KW-0998">Cell outer membrane</keyword>
<keyword evidence="3" id="KW-0732">Signal</keyword>
<evidence type="ECO:0000256" key="2">
    <source>
        <dbReference type="ARBA" id="ARBA00022692"/>
    </source>
</evidence>
<comment type="subcellular location">
    <subcellularLocation>
        <location evidence="1">Membrane</location>
    </subcellularLocation>
</comment>